<dbReference type="EMBL" id="MWQO01000103">
    <property type="protein sequence ID" value="THD06029.1"/>
    <property type="molecule type" value="Genomic_DNA"/>
</dbReference>
<dbReference type="GO" id="GO:0004803">
    <property type="term" value="F:transposase activity"/>
    <property type="evidence" value="ECO:0007669"/>
    <property type="project" value="InterPro"/>
</dbReference>
<sequence>MFVKLTRSGPRSYVKLVEAYRDDRGVSRQRVVATLGRLEQVRTGGADALIRGLHRVIDGEEPQAPSVRFAPALAVGDTWMLHALWHKLGWDEAFRRVLRNAHGAFDAERLLRVMVFNRLCDATSKLGVLRWLEGTRVPGVDSTSVTHQRLLRTMDTLAERSEAMQRTLAAVLRPLVDQDLSIVFYDMTTIGMEGQSEVPGEIRQFGLSKDGGIRRQVMLGVVQTAEGLPIAHRVWAGNTAEAPTLHAVIDEILALYPVKRVVLVADRGLLSLDNLEWLQTVRIGKTAQPLEFILAVPGRRYGEFNEILGAVQAAQVRHLRAEILL</sequence>
<dbReference type="Proteomes" id="UP000307749">
    <property type="component" value="Unassembled WGS sequence"/>
</dbReference>
<proteinExistence type="predicted"/>
<evidence type="ECO:0000313" key="3">
    <source>
        <dbReference type="Proteomes" id="UP000307749"/>
    </source>
</evidence>
<dbReference type="InterPro" id="IPR002559">
    <property type="entry name" value="Transposase_11"/>
</dbReference>
<keyword evidence="3" id="KW-1185">Reference proteome</keyword>
<name>A0A4S3KCE2_9GAMM</name>
<dbReference type="STRING" id="993689.GCA_002077135_01644"/>
<dbReference type="GO" id="GO:0003677">
    <property type="term" value="F:DNA binding"/>
    <property type="evidence" value="ECO:0007669"/>
    <property type="project" value="InterPro"/>
</dbReference>
<dbReference type="AlphaFoldDB" id="A0A4S3KCE2"/>
<dbReference type="InterPro" id="IPR047654">
    <property type="entry name" value="IS1634_transpos"/>
</dbReference>
<gene>
    <name evidence="2" type="ORF">B1806_16340</name>
</gene>
<reference evidence="2 3" key="1">
    <citation type="submission" date="2017-02" db="EMBL/GenBank/DDBJ databases">
        <title>Whole genome sequencing of Metallibacterium scheffleri DSM 24874 (T).</title>
        <authorList>
            <person name="Kumar S."/>
            <person name="Patil P."/>
            <person name="Patil P.B."/>
        </authorList>
    </citation>
    <scope>NUCLEOTIDE SEQUENCE [LARGE SCALE GENOMIC DNA]</scope>
    <source>
        <strain evidence="2 3">DSM 24874</strain>
    </source>
</reference>
<feature type="domain" description="Transposase IS4-like" evidence="1">
    <location>
        <begin position="179"/>
        <end position="280"/>
    </location>
</feature>
<comment type="caution">
    <text evidence="2">The sequence shown here is derived from an EMBL/GenBank/DDBJ whole genome shotgun (WGS) entry which is preliminary data.</text>
</comment>
<evidence type="ECO:0000313" key="2">
    <source>
        <dbReference type="EMBL" id="THD06029.1"/>
    </source>
</evidence>
<protein>
    <recommendedName>
        <fullName evidence="1">Transposase IS4-like domain-containing protein</fullName>
    </recommendedName>
</protein>
<accession>A0A4S3KCE2</accession>
<dbReference type="NCBIfam" id="NF033559">
    <property type="entry name" value="transpos_IS1634"/>
    <property type="match status" value="1"/>
</dbReference>
<dbReference type="GO" id="GO:0006313">
    <property type="term" value="P:DNA transposition"/>
    <property type="evidence" value="ECO:0007669"/>
    <property type="project" value="InterPro"/>
</dbReference>
<organism evidence="2 3">
    <name type="scientific">Metallibacterium scheffleri</name>
    <dbReference type="NCBI Taxonomy" id="993689"/>
    <lineage>
        <taxon>Bacteria</taxon>
        <taxon>Pseudomonadati</taxon>
        <taxon>Pseudomonadota</taxon>
        <taxon>Gammaproteobacteria</taxon>
        <taxon>Lysobacterales</taxon>
        <taxon>Rhodanobacteraceae</taxon>
        <taxon>Metallibacterium</taxon>
    </lineage>
</organism>
<evidence type="ECO:0000259" key="1">
    <source>
        <dbReference type="Pfam" id="PF01609"/>
    </source>
</evidence>
<dbReference type="Pfam" id="PF01609">
    <property type="entry name" value="DDE_Tnp_1"/>
    <property type="match status" value="1"/>
</dbReference>